<proteinExistence type="predicted"/>
<protein>
    <submittedName>
        <fullName evidence="1">Pyridoxamine 5'-phosphate oxidase family protein</fullName>
    </submittedName>
</protein>
<reference evidence="1 2" key="1">
    <citation type="submission" date="2019-04" db="EMBL/GenBank/DDBJ databases">
        <title>Natronomonas sp. F20-122 a newhaloarchaeon isolated from a saline saltern of Isla Bacuta, Huelva, Spain.</title>
        <authorList>
            <person name="Duran-Viseras A."/>
            <person name="Sanchez-Porro C."/>
            <person name="Ventosa A."/>
        </authorList>
    </citation>
    <scope>NUCLEOTIDE SEQUENCE [LARGE SCALE GENOMIC DNA]</scope>
    <source>
        <strain evidence="1 2">F20-122</strain>
    </source>
</reference>
<dbReference type="Pfam" id="PF12900">
    <property type="entry name" value="Pyridox_ox_2"/>
    <property type="match status" value="1"/>
</dbReference>
<keyword evidence="2" id="KW-1185">Reference proteome</keyword>
<dbReference type="SUPFAM" id="SSF50475">
    <property type="entry name" value="FMN-binding split barrel"/>
    <property type="match status" value="1"/>
</dbReference>
<gene>
    <name evidence="1" type="ORF">DM868_01080</name>
</gene>
<dbReference type="Gene3D" id="2.30.110.10">
    <property type="entry name" value="Electron Transport, Fmn-binding Protein, Chain A"/>
    <property type="match status" value="1"/>
</dbReference>
<evidence type="ECO:0000313" key="2">
    <source>
        <dbReference type="Proteomes" id="UP000308037"/>
    </source>
</evidence>
<dbReference type="InterPro" id="IPR012349">
    <property type="entry name" value="Split_barrel_FMN-bd"/>
</dbReference>
<dbReference type="AlphaFoldDB" id="A0A4U5JJX1"/>
<name>A0A4U5JJX1_9EURY</name>
<dbReference type="EMBL" id="QKNX01000001">
    <property type="protein sequence ID" value="TKR28388.1"/>
    <property type="molecule type" value="Genomic_DNA"/>
</dbReference>
<accession>A0A4U5JJX1</accession>
<dbReference type="OrthoDB" id="288110at2157"/>
<dbReference type="InterPro" id="IPR024747">
    <property type="entry name" value="Pyridox_Oxase-rel"/>
</dbReference>
<sequence>MTDIRFAYSIGMTDDEVTARLRGEAVGVLALADGGDSYAIPVAYHYDGERIYVRLGLNPDSRKTEMLSKTHTACFLVYGADPLRDSWSIIATGPLSEIGPPTEFDDALVNALFVPLRVFDEPIENVDPTVFALEIESITGRRSTER</sequence>
<evidence type="ECO:0000313" key="1">
    <source>
        <dbReference type="EMBL" id="TKR28388.1"/>
    </source>
</evidence>
<dbReference type="Proteomes" id="UP000308037">
    <property type="component" value="Unassembled WGS sequence"/>
</dbReference>
<organism evidence="1 2">
    <name type="scientific">Natronomonas salsuginis</name>
    <dbReference type="NCBI Taxonomy" id="2217661"/>
    <lineage>
        <taxon>Archaea</taxon>
        <taxon>Methanobacteriati</taxon>
        <taxon>Methanobacteriota</taxon>
        <taxon>Stenosarchaea group</taxon>
        <taxon>Halobacteria</taxon>
        <taxon>Halobacteriales</taxon>
        <taxon>Natronomonadaceae</taxon>
        <taxon>Natronomonas</taxon>
    </lineage>
</organism>
<comment type="caution">
    <text evidence="1">The sequence shown here is derived from an EMBL/GenBank/DDBJ whole genome shotgun (WGS) entry which is preliminary data.</text>
</comment>